<evidence type="ECO:0000259" key="3">
    <source>
        <dbReference type="Pfam" id="PF20237"/>
    </source>
</evidence>
<dbReference type="AlphaFoldDB" id="A0A8K0WYD2"/>
<feature type="domain" description="DUF6594" evidence="3">
    <location>
        <begin position="17"/>
        <end position="279"/>
    </location>
</feature>
<dbReference type="PANTHER" id="PTHR34502:SF4">
    <property type="entry name" value="DUF6594 DOMAIN-CONTAINING PROTEIN"/>
    <property type="match status" value="1"/>
</dbReference>
<keyword evidence="2" id="KW-1133">Transmembrane helix</keyword>
<feature type="transmembrane region" description="Helical" evidence="2">
    <location>
        <begin position="267"/>
        <end position="284"/>
    </location>
</feature>
<reference evidence="4" key="1">
    <citation type="journal article" date="2021" name="Nat. Commun.">
        <title>Genetic determinants of endophytism in the Arabidopsis root mycobiome.</title>
        <authorList>
            <person name="Mesny F."/>
            <person name="Miyauchi S."/>
            <person name="Thiergart T."/>
            <person name="Pickel B."/>
            <person name="Atanasova L."/>
            <person name="Karlsson M."/>
            <person name="Huettel B."/>
            <person name="Barry K.W."/>
            <person name="Haridas S."/>
            <person name="Chen C."/>
            <person name="Bauer D."/>
            <person name="Andreopoulos W."/>
            <person name="Pangilinan J."/>
            <person name="LaButti K."/>
            <person name="Riley R."/>
            <person name="Lipzen A."/>
            <person name="Clum A."/>
            <person name="Drula E."/>
            <person name="Henrissat B."/>
            <person name="Kohler A."/>
            <person name="Grigoriev I.V."/>
            <person name="Martin F.M."/>
            <person name="Hacquard S."/>
        </authorList>
    </citation>
    <scope>NUCLEOTIDE SEQUENCE</scope>
    <source>
        <strain evidence="4">MPI-CAGE-AT-0016</strain>
    </source>
</reference>
<feature type="transmembrane region" description="Helical" evidence="2">
    <location>
        <begin position="212"/>
        <end position="234"/>
    </location>
</feature>
<proteinExistence type="predicted"/>
<evidence type="ECO:0000256" key="1">
    <source>
        <dbReference type="SAM" id="Coils"/>
    </source>
</evidence>
<dbReference type="Proteomes" id="UP000813385">
    <property type="component" value="Unassembled WGS sequence"/>
</dbReference>
<dbReference type="Pfam" id="PF20237">
    <property type="entry name" value="DUF6594"/>
    <property type="match status" value="1"/>
</dbReference>
<dbReference type="InterPro" id="IPR046529">
    <property type="entry name" value="DUF6594"/>
</dbReference>
<keyword evidence="1" id="KW-0175">Coiled coil</keyword>
<feature type="transmembrane region" description="Helical" evidence="2">
    <location>
        <begin position="240"/>
        <end position="260"/>
    </location>
</feature>
<keyword evidence="2" id="KW-0472">Membrane</keyword>
<keyword evidence="5" id="KW-1185">Reference proteome</keyword>
<sequence>MLPTSVKKHTQSYTDGYPSLSAFISSDRDGTSVIYKKFNRLAARNILLLQSELEELEYKLDIFDREDEGSRESLQSLRNWEDYKTRNAENSDRMKLLKEIRSTMKEYREALIAESTVSALPSPDRKTLKAFRYNFHHGKPGTKDAWPMLGGRSATLYDDPDDLISMPTSEPSDRLTMMVQDNFGFLFMDRTAEGMTSTSSVGYASGKKIATFISWLSTALATLLLVGAVVALYNTRSDNLKLGLIALFTVLFAASVGLLTNAKKVEVFGATAAYMAVLVVFVSGDLGQ</sequence>
<evidence type="ECO:0000313" key="5">
    <source>
        <dbReference type="Proteomes" id="UP000813385"/>
    </source>
</evidence>
<feature type="coiled-coil region" evidence="1">
    <location>
        <begin position="39"/>
        <end position="66"/>
    </location>
</feature>
<gene>
    <name evidence="4" type="ORF">B0T11DRAFT_288970</name>
</gene>
<dbReference type="EMBL" id="JAGPXD010000006">
    <property type="protein sequence ID" value="KAH7349322.1"/>
    <property type="molecule type" value="Genomic_DNA"/>
</dbReference>
<keyword evidence="2" id="KW-0812">Transmembrane</keyword>
<comment type="caution">
    <text evidence="4">The sequence shown here is derived from an EMBL/GenBank/DDBJ whole genome shotgun (WGS) entry which is preliminary data.</text>
</comment>
<name>A0A8K0WYD2_9PEZI</name>
<evidence type="ECO:0000313" key="4">
    <source>
        <dbReference type="EMBL" id="KAH7349322.1"/>
    </source>
</evidence>
<organism evidence="4 5">
    <name type="scientific">Plectosphaerella cucumerina</name>
    <dbReference type="NCBI Taxonomy" id="40658"/>
    <lineage>
        <taxon>Eukaryota</taxon>
        <taxon>Fungi</taxon>
        <taxon>Dikarya</taxon>
        <taxon>Ascomycota</taxon>
        <taxon>Pezizomycotina</taxon>
        <taxon>Sordariomycetes</taxon>
        <taxon>Hypocreomycetidae</taxon>
        <taxon>Glomerellales</taxon>
        <taxon>Plectosphaerellaceae</taxon>
        <taxon>Plectosphaerella</taxon>
    </lineage>
</organism>
<protein>
    <recommendedName>
        <fullName evidence="3">DUF6594 domain-containing protein</fullName>
    </recommendedName>
</protein>
<dbReference type="OrthoDB" id="5342093at2759"/>
<evidence type="ECO:0000256" key="2">
    <source>
        <dbReference type="SAM" id="Phobius"/>
    </source>
</evidence>
<dbReference type="PANTHER" id="PTHR34502">
    <property type="entry name" value="DUF6594 DOMAIN-CONTAINING PROTEIN-RELATED"/>
    <property type="match status" value="1"/>
</dbReference>
<accession>A0A8K0WYD2</accession>